<dbReference type="EMBL" id="CADIKM010000030">
    <property type="protein sequence ID" value="CAB3798688.1"/>
    <property type="molecule type" value="Genomic_DNA"/>
</dbReference>
<gene>
    <name evidence="2" type="ORF">LMG28138_04499</name>
</gene>
<evidence type="ECO:0000256" key="1">
    <source>
        <dbReference type="SAM" id="MobiDB-lite"/>
    </source>
</evidence>
<dbReference type="PROSITE" id="PS51257">
    <property type="entry name" value="PROKAR_LIPOPROTEIN"/>
    <property type="match status" value="1"/>
</dbReference>
<organism evidence="2 3">
    <name type="scientific">Pararobbsia alpina</name>
    <dbReference type="NCBI Taxonomy" id="621374"/>
    <lineage>
        <taxon>Bacteria</taxon>
        <taxon>Pseudomonadati</taxon>
        <taxon>Pseudomonadota</taxon>
        <taxon>Betaproteobacteria</taxon>
        <taxon>Burkholderiales</taxon>
        <taxon>Burkholderiaceae</taxon>
        <taxon>Pararobbsia</taxon>
    </lineage>
</organism>
<accession>A0A6S7D8K3</accession>
<keyword evidence="3" id="KW-1185">Reference proteome</keyword>
<sequence>MIGTGRRSSHGWSSGAKCAHGGMVAALLLAGCAAVEPRLNDEAHAADLPRRYRAALRTELAQAYFEQGVPAIAAVEAQAALALDPVNRHAAHLLALLAVQGGDVEAAEAWFRRALSAPGAADDPVLRKNYKRFDCERIGRQASRADCPSGPAREDDLKSDVSWPHLLRAQSIAMDNSTASGANRRHTEYGRTGQSRQAAGGLGHHRTRQEYSSEGSRDE</sequence>
<proteinExistence type="predicted"/>
<protein>
    <submittedName>
        <fullName evidence="2">Uncharacterized protein</fullName>
    </submittedName>
</protein>
<reference evidence="2 3" key="1">
    <citation type="submission" date="2020-04" db="EMBL/GenBank/DDBJ databases">
        <authorList>
            <person name="De Canck E."/>
        </authorList>
    </citation>
    <scope>NUCLEOTIDE SEQUENCE [LARGE SCALE GENOMIC DNA]</scope>
    <source>
        <strain evidence="2 3">LMG 28138</strain>
    </source>
</reference>
<dbReference type="RefSeq" id="WP_175107082.1">
    <property type="nucleotide sequence ID" value="NZ_CADIKM010000030.1"/>
</dbReference>
<dbReference type="AlphaFoldDB" id="A0A6S7D8K3"/>
<dbReference type="SUPFAM" id="SSF48452">
    <property type="entry name" value="TPR-like"/>
    <property type="match status" value="1"/>
</dbReference>
<evidence type="ECO:0000313" key="2">
    <source>
        <dbReference type="EMBL" id="CAB3798688.1"/>
    </source>
</evidence>
<name>A0A6S7D8K3_9BURK</name>
<feature type="compositionally biased region" description="Basic and acidic residues" evidence="1">
    <location>
        <begin position="208"/>
        <end position="219"/>
    </location>
</feature>
<dbReference type="InterPro" id="IPR011990">
    <property type="entry name" value="TPR-like_helical_dom_sf"/>
</dbReference>
<dbReference type="Gene3D" id="1.25.40.10">
    <property type="entry name" value="Tetratricopeptide repeat domain"/>
    <property type="match status" value="1"/>
</dbReference>
<evidence type="ECO:0000313" key="3">
    <source>
        <dbReference type="Proteomes" id="UP000494115"/>
    </source>
</evidence>
<feature type="region of interest" description="Disordered" evidence="1">
    <location>
        <begin position="172"/>
        <end position="219"/>
    </location>
</feature>
<dbReference type="Proteomes" id="UP000494115">
    <property type="component" value="Unassembled WGS sequence"/>
</dbReference>